<name>A0A317VPB5_9EURO</name>
<accession>A0A317VPB5</accession>
<keyword evidence="3" id="KW-1185">Reference proteome</keyword>
<proteinExistence type="predicted"/>
<protein>
    <submittedName>
        <fullName evidence="2">Uncharacterized protein</fullName>
    </submittedName>
</protein>
<gene>
    <name evidence="2" type="ORF">BO70DRAFT_430911</name>
</gene>
<sequence>MKEDSSGFCGRLALPPVIPELEFQEPWVRVGIRRHQEPETFVEGSESVCLVSTGYESVWMRVDTGHPKYVNAWEKIAPDRDMIFAPSLEQQSAKYDVISTQYTVVNDYLQRQFSDFETRMTQWRAEHIEWESSEWNNTSAFIDKYIKGVMTPASERPADEADDGYSQRQGDIRRVCRPVDALERMATMKSDRTRYGPISPEVSAGFDEPTKPIEDPGVQNADKRVVDLTREFWGLVEV</sequence>
<evidence type="ECO:0000313" key="2">
    <source>
        <dbReference type="EMBL" id="PWY75459.1"/>
    </source>
</evidence>
<organism evidence="2 3">
    <name type="scientific">Aspergillus heteromorphus CBS 117.55</name>
    <dbReference type="NCBI Taxonomy" id="1448321"/>
    <lineage>
        <taxon>Eukaryota</taxon>
        <taxon>Fungi</taxon>
        <taxon>Dikarya</taxon>
        <taxon>Ascomycota</taxon>
        <taxon>Pezizomycotina</taxon>
        <taxon>Eurotiomycetes</taxon>
        <taxon>Eurotiomycetidae</taxon>
        <taxon>Eurotiales</taxon>
        <taxon>Aspergillaceae</taxon>
        <taxon>Aspergillus</taxon>
        <taxon>Aspergillus subgen. Circumdati</taxon>
    </lineage>
</organism>
<feature type="region of interest" description="Disordered" evidence="1">
    <location>
        <begin position="191"/>
        <end position="218"/>
    </location>
</feature>
<reference evidence="2 3" key="1">
    <citation type="submission" date="2016-12" db="EMBL/GenBank/DDBJ databases">
        <title>The genomes of Aspergillus section Nigri reveals drivers in fungal speciation.</title>
        <authorList>
            <consortium name="DOE Joint Genome Institute"/>
            <person name="Vesth T.C."/>
            <person name="Nybo J."/>
            <person name="Theobald S."/>
            <person name="Brandl J."/>
            <person name="Frisvad J.C."/>
            <person name="Nielsen K.F."/>
            <person name="Lyhne E.K."/>
            <person name="Kogle M.E."/>
            <person name="Kuo A."/>
            <person name="Riley R."/>
            <person name="Clum A."/>
            <person name="Nolan M."/>
            <person name="Lipzen A."/>
            <person name="Salamov A."/>
            <person name="Henrissat B."/>
            <person name="Wiebenga A."/>
            <person name="De Vries R.P."/>
            <person name="Grigoriev I.V."/>
            <person name="Mortensen U.H."/>
            <person name="Andersen M.R."/>
            <person name="Baker S.E."/>
        </authorList>
    </citation>
    <scope>NUCLEOTIDE SEQUENCE [LARGE SCALE GENOMIC DNA]</scope>
    <source>
        <strain evidence="2 3">CBS 117.55</strain>
    </source>
</reference>
<dbReference type="Proteomes" id="UP000247233">
    <property type="component" value="Unassembled WGS sequence"/>
</dbReference>
<evidence type="ECO:0000256" key="1">
    <source>
        <dbReference type="SAM" id="MobiDB-lite"/>
    </source>
</evidence>
<dbReference type="GeneID" id="37070428"/>
<comment type="caution">
    <text evidence="2">The sequence shown here is derived from an EMBL/GenBank/DDBJ whole genome shotgun (WGS) entry which is preliminary data.</text>
</comment>
<evidence type="ECO:0000313" key="3">
    <source>
        <dbReference type="Proteomes" id="UP000247233"/>
    </source>
</evidence>
<dbReference type="AlphaFoldDB" id="A0A317VPB5"/>
<dbReference type="RefSeq" id="XP_025397425.1">
    <property type="nucleotide sequence ID" value="XM_025548191.1"/>
</dbReference>
<dbReference type="VEuPathDB" id="FungiDB:BO70DRAFT_430911"/>
<dbReference type="EMBL" id="MSFL01000021">
    <property type="protein sequence ID" value="PWY75459.1"/>
    <property type="molecule type" value="Genomic_DNA"/>
</dbReference>